<keyword evidence="3" id="KW-1185">Reference proteome</keyword>
<keyword evidence="1" id="KW-0472">Membrane</keyword>
<dbReference type="Gene3D" id="3.30.420.40">
    <property type="match status" value="1"/>
</dbReference>
<comment type="caution">
    <text evidence="2">The sequence shown here is derived from an EMBL/GenBank/DDBJ whole genome shotgun (WGS) entry which is preliminary data.</text>
</comment>
<gene>
    <name evidence="2" type="ORF">INT48_008130</name>
</gene>
<reference evidence="2" key="1">
    <citation type="submission" date="2021-01" db="EMBL/GenBank/DDBJ databases">
        <title>Metabolic potential, ecology and presence of endohyphal bacteria is reflected in genomic diversity of Mucoromycotina.</title>
        <authorList>
            <person name="Muszewska A."/>
            <person name="Okrasinska A."/>
            <person name="Steczkiewicz K."/>
            <person name="Drgas O."/>
            <person name="Orlowska M."/>
            <person name="Perlinska-Lenart U."/>
            <person name="Aleksandrzak-Piekarczyk T."/>
            <person name="Szatraj K."/>
            <person name="Zielenkiewicz U."/>
            <person name="Pilsyk S."/>
            <person name="Malc E."/>
            <person name="Mieczkowski P."/>
            <person name="Kruszewska J.S."/>
            <person name="Biernat P."/>
            <person name="Pawlowska J."/>
        </authorList>
    </citation>
    <scope>NUCLEOTIDE SEQUENCE</scope>
    <source>
        <strain evidence="2">WA0000018081</strain>
    </source>
</reference>
<dbReference type="InterPro" id="IPR043129">
    <property type="entry name" value="ATPase_NBD"/>
</dbReference>
<evidence type="ECO:0000313" key="2">
    <source>
        <dbReference type="EMBL" id="KAG2236038.1"/>
    </source>
</evidence>
<proteinExistence type="predicted"/>
<evidence type="ECO:0000313" key="3">
    <source>
        <dbReference type="Proteomes" id="UP000613177"/>
    </source>
</evidence>
<sequence length="77" mass="8213">MEKYSRWRDAGTGIQPFLPPVPPRTDSSILVTLSNVIHIVVGPIQAIIKIILISIVIIDNGSGMCKAGFAGDDAPRA</sequence>
<dbReference type="SUPFAM" id="SSF53067">
    <property type="entry name" value="Actin-like ATPase domain"/>
    <property type="match status" value="1"/>
</dbReference>
<evidence type="ECO:0000256" key="1">
    <source>
        <dbReference type="SAM" id="Phobius"/>
    </source>
</evidence>
<protein>
    <submittedName>
        <fullName evidence="2">Uncharacterized protein</fullName>
    </submittedName>
</protein>
<keyword evidence="1" id="KW-1133">Transmembrane helix</keyword>
<dbReference type="AlphaFoldDB" id="A0A8H7SXN1"/>
<name>A0A8H7SXN1_9FUNG</name>
<feature type="transmembrane region" description="Helical" evidence="1">
    <location>
        <begin position="36"/>
        <end position="58"/>
    </location>
</feature>
<organism evidence="2 3">
    <name type="scientific">Thamnidium elegans</name>
    <dbReference type="NCBI Taxonomy" id="101142"/>
    <lineage>
        <taxon>Eukaryota</taxon>
        <taxon>Fungi</taxon>
        <taxon>Fungi incertae sedis</taxon>
        <taxon>Mucoromycota</taxon>
        <taxon>Mucoromycotina</taxon>
        <taxon>Mucoromycetes</taxon>
        <taxon>Mucorales</taxon>
        <taxon>Mucorineae</taxon>
        <taxon>Mucoraceae</taxon>
        <taxon>Thamnidium</taxon>
    </lineage>
</organism>
<feature type="non-terminal residue" evidence="2">
    <location>
        <position position="1"/>
    </location>
</feature>
<keyword evidence="1" id="KW-0812">Transmembrane</keyword>
<dbReference type="Proteomes" id="UP000613177">
    <property type="component" value="Unassembled WGS sequence"/>
</dbReference>
<dbReference type="EMBL" id="JAEPRE010000023">
    <property type="protein sequence ID" value="KAG2236038.1"/>
    <property type="molecule type" value="Genomic_DNA"/>
</dbReference>
<accession>A0A8H7SXN1</accession>